<proteinExistence type="predicted"/>
<organism evidence="1 2">
    <name type="scientific">Vitrella brassicaformis (strain CCMP3155)</name>
    <dbReference type="NCBI Taxonomy" id="1169540"/>
    <lineage>
        <taxon>Eukaryota</taxon>
        <taxon>Sar</taxon>
        <taxon>Alveolata</taxon>
        <taxon>Colpodellida</taxon>
        <taxon>Vitrellaceae</taxon>
        <taxon>Vitrella</taxon>
    </lineage>
</organism>
<accession>A0A0G4ETS8</accession>
<keyword evidence="2" id="KW-1185">Reference proteome</keyword>
<dbReference type="VEuPathDB" id="CryptoDB:Vbra_13419"/>
<gene>
    <name evidence="1" type="ORF">Vbra_13419</name>
</gene>
<reference evidence="1 2" key="1">
    <citation type="submission" date="2014-11" db="EMBL/GenBank/DDBJ databases">
        <authorList>
            <person name="Zhu J."/>
            <person name="Qi W."/>
            <person name="Song R."/>
        </authorList>
    </citation>
    <scope>NUCLEOTIDE SEQUENCE [LARGE SCALE GENOMIC DNA]</scope>
</reference>
<protein>
    <submittedName>
        <fullName evidence="1">Uncharacterized protein</fullName>
    </submittedName>
</protein>
<name>A0A0G4ETS8_VITBC</name>
<dbReference type="PhylomeDB" id="A0A0G4ETS8"/>
<evidence type="ECO:0000313" key="1">
    <source>
        <dbReference type="EMBL" id="CEM02032.1"/>
    </source>
</evidence>
<sequence length="617" mass="68343">MADAAAASPHPSRPHSHFVSLPDAVLFSCIGRLLGTHSVVGSLGRTHSPLHAASRHPDMHIVLCINSTKPIHLSSRQVGAWAHTVSQTHHAVLNCPVTDGLVLLIEATRKSLVVLEADSVCHVSWPSGDVKGLLVFPRLRRVALGGAWLPVGEHRQWASRPREVCLRDRKRHQICGDSFAEDTRLVWVTGSRSLEAITLIDKFGSPKGWGGAAVRQLLRTPFPQTALRALKGVSLDEPSSQLASVLAANGVKLSELSMAITVAELDTDMVKAVHTIRARCLAVGAREDWSKSSFVFPISLMWAFSSVELRLYEPTLIFLAAIAKKAVFPTGLAIAEHPTGFLPLYIYRHMIKLSFFKVTCLAMEDGDDEFLAEHIALPDELLSELPRLFRHVTCLDVGRGLHTNMGTGAVRKAIESLPKLTEIRHTDPDPDVCLLPSCLLDCGSHGTPLHIKGRFGRDPYHPFYAPWMLWGLWDSAPDPPAIAPDQGGIRSRIQRISVEMRMAYDEADVCDMSDSEIGEEISYAHATFSCPLSISQAIEQLPSLERIVVECPDFSESGVTARVWMDVMFDKGLNEGKRTLRHVLHSHGWQVWYAETKVEFCRRLRGQRPITDFFPRL</sequence>
<evidence type="ECO:0000313" key="2">
    <source>
        <dbReference type="Proteomes" id="UP000041254"/>
    </source>
</evidence>
<dbReference type="AlphaFoldDB" id="A0A0G4ETS8"/>
<dbReference type="EMBL" id="CDMY01000316">
    <property type="protein sequence ID" value="CEM02032.1"/>
    <property type="molecule type" value="Genomic_DNA"/>
</dbReference>
<dbReference type="InParanoid" id="A0A0G4ETS8"/>
<dbReference type="Proteomes" id="UP000041254">
    <property type="component" value="Unassembled WGS sequence"/>
</dbReference>